<organism evidence="3 4">
    <name type="scientific">Gimesia alba</name>
    <dbReference type="NCBI Taxonomy" id="2527973"/>
    <lineage>
        <taxon>Bacteria</taxon>
        <taxon>Pseudomonadati</taxon>
        <taxon>Planctomycetota</taxon>
        <taxon>Planctomycetia</taxon>
        <taxon>Planctomycetales</taxon>
        <taxon>Planctomycetaceae</taxon>
        <taxon>Gimesia</taxon>
    </lineage>
</organism>
<dbReference type="EMBL" id="CP036269">
    <property type="protein sequence ID" value="QDT43530.1"/>
    <property type="molecule type" value="Genomic_DNA"/>
</dbReference>
<keyword evidence="3" id="KW-0808">Transferase</keyword>
<dbReference type="Gene3D" id="3.90.1580.10">
    <property type="entry name" value="paralog of FGE (formylglycine-generating enzyme)"/>
    <property type="match status" value="1"/>
</dbReference>
<dbReference type="Pfam" id="PF03781">
    <property type="entry name" value="FGE-sulfatase"/>
    <property type="match status" value="1"/>
</dbReference>
<keyword evidence="4" id="KW-1185">Reference proteome</keyword>
<dbReference type="GO" id="GO:0120147">
    <property type="term" value="F:formylglycine-generating oxidase activity"/>
    <property type="evidence" value="ECO:0007669"/>
    <property type="project" value="TreeGrafter"/>
</dbReference>
<feature type="compositionally biased region" description="Gly residues" evidence="1">
    <location>
        <begin position="1"/>
        <end position="12"/>
    </location>
</feature>
<dbReference type="InterPro" id="IPR016187">
    <property type="entry name" value="CTDL_fold"/>
</dbReference>
<dbReference type="Proteomes" id="UP000317171">
    <property type="component" value="Chromosome"/>
</dbReference>
<protein>
    <submittedName>
        <fullName evidence="3">Serine/threonine-protein kinase pkn1</fullName>
        <ecNumber evidence="3">2.7.11.1</ecNumber>
    </submittedName>
</protein>
<dbReference type="InterPro" id="IPR005532">
    <property type="entry name" value="SUMF_dom"/>
</dbReference>
<evidence type="ECO:0000256" key="1">
    <source>
        <dbReference type="SAM" id="MobiDB-lite"/>
    </source>
</evidence>
<reference evidence="3 4" key="1">
    <citation type="submission" date="2019-02" db="EMBL/GenBank/DDBJ databases">
        <title>Deep-cultivation of Planctomycetes and their phenomic and genomic characterization uncovers novel biology.</title>
        <authorList>
            <person name="Wiegand S."/>
            <person name="Jogler M."/>
            <person name="Boedeker C."/>
            <person name="Pinto D."/>
            <person name="Vollmers J."/>
            <person name="Rivas-Marin E."/>
            <person name="Kohn T."/>
            <person name="Peeters S.H."/>
            <person name="Heuer A."/>
            <person name="Rast P."/>
            <person name="Oberbeckmann S."/>
            <person name="Bunk B."/>
            <person name="Jeske O."/>
            <person name="Meyerdierks A."/>
            <person name="Storesund J.E."/>
            <person name="Kallscheuer N."/>
            <person name="Luecker S."/>
            <person name="Lage O.M."/>
            <person name="Pohl T."/>
            <person name="Merkel B.J."/>
            <person name="Hornburger P."/>
            <person name="Mueller R.-W."/>
            <person name="Bruemmer F."/>
            <person name="Labrenz M."/>
            <person name="Spormann A.M."/>
            <person name="Op den Camp H."/>
            <person name="Overmann J."/>
            <person name="Amann R."/>
            <person name="Jetten M.S.M."/>
            <person name="Mascher T."/>
            <person name="Medema M.H."/>
            <person name="Devos D.P."/>
            <person name="Kaster A.-K."/>
            <person name="Ovreas L."/>
            <person name="Rohde M."/>
            <person name="Galperin M.Y."/>
            <person name="Jogler C."/>
        </authorList>
    </citation>
    <scope>NUCLEOTIDE SEQUENCE [LARGE SCALE GENOMIC DNA]</scope>
    <source>
        <strain evidence="3 4">Pan241w</strain>
    </source>
</reference>
<dbReference type="SUPFAM" id="SSF56436">
    <property type="entry name" value="C-type lectin-like"/>
    <property type="match status" value="1"/>
</dbReference>
<dbReference type="PANTHER" id="PTHR23150:SF19">
    <property type="entry name" value="FORMYLGLYCINE-GENERATING ENZYME"/>
    <property type="match status" value="1"/>
</dbReference>
<dbReference type="PANTHER" id="PTHR23150">
    <property type="entry name" value="SULFATASE MODIFYING FACTOR 1, 2"/>
    <property type="match status" value="1"/>
</dbReference>
<accession>A0A517RI43</accession>
<keyword evidence="3" id="KW-0418">Kinase</keyword>
<gene>
    <name evidence="3" type="primary">pkn1_3</name>
    <name evidence="3" type="ORF">Pan241w_36310</name>
</gene>
<feature type="region of interest" description="Disordered" evidence="1">
    <location>
        <begin position="1"/>
        <end position="53"/>
    </location>
</feature>
<feature type="region of interest" description="Disordered" evidence="1">
    <location>
        <begin position="357"/>
        <end position="388"/>
    </location>
</feature>
<dbReference type="InterPro" id="IPR042095">
    <property type="entry name" value="SUMF_sf"/>
</dbReference>
<proteinExistence type="predicted"/>
<evidence type="ECO:0000313" key="3">
    <source>
        <dbReference type="EMBL" id="QDT43530.1"/>
    </source>
</evidence>
<dbReference type="GO" id="GO:0004674">
    <property type="term" value="F:protein serine/threonine kinase activity"/>
    <property type="evidence" value="ECO:0007669"/>
    <property type="project" value="UniProtKB-EC"/>
</dbReference>
<dbReference type="KEGG" id="gaz:Pan241w_36310"/>
<sequence length="388" mass="42661">MLLAVGCGGGGAVMEQPKQSQKNRSAPKMQAPKLKPSKSVAKKKPKAKPQEVVGDSEDMFEIVDYIHNFEIKKTAAAGQGTEQVAVVLPEKPGINSTTFTVVKDDTQTEQAKPDPSFKLPEGFSAVKEAGYSSQGFPNRIRCERDYSEMVLVPAGISVQGTKNGEKNTRPDFTIYQNAFYIDVHEVTLEQYRRWRSEMIAAKGKIPEPAGNDSQPANFPAMGVSYTDALNYARTMGKQLPHEAQWEKAARGESGFQYPWGNGRALWQKTRHPGQIDPVGTFPGDQSPYGALDMAGNAREWCDDWYSDNAYQAALSLSDAGVVRDWTGPKRPVVPSMRVVRGNQKSWEVWKRSAENMRTPPADVGFRGVLNLASPPSDDAEKSKPAGTF</sequence>
<dbReference type="AlphaFoldDB" id="A0A517RI43"/>
<feature type="domain" description="Sulfatase-modifying factor enzyme-like" evidence="2">
    <location>
        <begin position="147"/>
        <end position="367"/>
    </location>
</feature>
<dbReference type="InterPro" id="IPR051043">
    <property type="entry name" value="Sulfatase_Mod_Factor_Kinase"/>
</dbReference>
<name>A0A517RI43_9PLAN</name>
<evidence type="ECO:0000313" key="4">
    <source>
        <dbReference type="Proteomes" id="UP000317171"/>
    </source>
</evidence>
<evidence type="ECO:0000259" key="2">
    <source>
        <dbReference type="Pfam" id="PF03781"/>
    </source>
</evidence>
<feature type="compositionally biased region" description="Basic and acidic residues" evidence="1">
    <location>
        <begin position="378"/>
        <end position="388"/>
    </location>
</feature>
<dbReference type="EC" id="2.7.11.1" evidence="3"/>